<feature type="region of interest" description="Disordered" evidence="6">
    <location>
        <begin position="475"/>
        <end position="507"/>
    </location>
</feature>
<accession>A0AAD7UKE8</accession>
<dbReference type="GO" id="GO:0005634">
    <property type="term" value="C:nucleus"/>
    <property type="evidence" value="ECO:0007669"/>
    <property type="project" value="TreeGrafter"/>
</dbReference>
<keyword evidence="1" id="KW-0479">Metal-binding</keyword>
<reference evidence="9" key="1">
    <citation type="submission" date="2023-01" db="EMBL/GenBank/DDBJ databases">
        <title>Metagenome sequencing of chrysophaentin producing Chrysophaeum taylorii.</title>
        <authorList>
            <person name="Davison J."/>
            <person name="Bewley C."/>
        </authorList>
    </citation>
    <scope>NUCLEOTIDE SEQUENCE</scope>
    <source>
        <strain evidence="9">NIES-1699</strain>
    </source>
</reference>
<keyword evidence="2 4" id="KW-0863">Zinc-finger</keyword>
<dbReference type="PROSITE" id="PS00972">
    <property type="entry name" value="USP_1"/>
    <property type="match status" value="1"/>
</dbReference>
<evidence type="ECO:0000256" key="6">
    <source>
        <dbReference type="SAM" id="MobiDB-lite"/>
    </source>
</evidence>
<dbReference type="PROSITE" id="PS50271">
    <property type="entry name" value="ZF_UBP"/>
    <property type="match status" value="1"/>
</dbReference>
<name>A0AAD7UKE8_9STRA</name>
<dbReference type="Pfam" id="PF02148">
    <property type="entry name" value="zf-UBP"/>
    <property type="match status" value="1"/>
</dbReference>
<evidence type="ECO:0000259" key="8">
    <source>
        <dbReference type="PROSITE" id="PS50271"/>
    </source>
</evidence>
<dbReference type="PANTHER" id="PTHR24006:SF937">
    <property type="entry name" value="UBIQUITIN CARBOXYL-TERMINAL HYDROLASE"/>
    <property type="match status" value="1"/>
</dbReference>
<dbReference type="Proteomes" id="UP001230188">
    <property type="component" value="Unassembled WGS sequence"/>
</dbReference>
<dbReference type="InterPro" id="IPR050164">
    <property type="entry name" value="Peptidase_C19"/>
</dbReference>
<evidence type="ECO:0000259" key="7">
    <source>
        <dbReference type="PROSITE" id="PS50235"/>
    </source>
</evidence>
<dbReference type="GO" id="GO:0004843">
    <property type="term" value="F:cysteine-type deubiquitinase activity"/>
    <property type="evidence" value="ECO:0007669"/>
    <property type="project" value="UniProtKB-UniRule"/>
</dbReference>
<dbReference type="SUPFAM" id="SSF54001">
    <property type="entry name" value="Cysteine proteinases"/>
    <property type="match status" value="1"/>
</dbReference>
<keyword evidence="3" id="KW-0862">Zinc</keyword>
<organism evidence="9 10">
    <name type="scientific">Chrysophaeum taylorii</name>
    <dbReference type="NCBI Taxonomy" id="2483200"/>
    <lineage>
        <taxon>Eukaryota</taxon>
        <taxon>Sar</taxon>
        <taxon>Stramenopiles</taxon>
        <taxon>Ochrophyta</taxon>
        <taxon>Pelagophyceae</taxon>
        <taxon>Pelagomonadales</taxon>
        <taxon>Pelagomonadaceae</taxon>
        <taxon>Chrysophaeum</taxon>
    </lineage>
</organism>
<evidence type="ECO:0000256" key="5">
    <source>
        <dbReference type="RuleBase" id="RU366025"/>
    </source>
</evidence>
<evidence type="ECO:0000313" key="10">
    <source>
        <dbReference type="Proteomes" id="UP001230188"/>
    </source>
</evidence>
<dbReference type="GO" id="GO:0005829">
    <property type="term" value="C:cytosol"/>
    <property type="evidence" value="ECO:0007669"/>
    <property type="project" value="TreeGrafter"/>
</dbReference>
<proteinExistence type="inferred from homology"/>
<dbReference type="SUPFAM" id="SSF57850">
    <property type="entry name" value="RING/U-box"/>
    <property type="match status" value="1"/>
</dbReference>
<dbReference type="PANTHER" id="PTHR24006">
    <property type="entry name" value="UBIQUITIN CARBOXYL-TERMINAL HYDROLASE"/>
    <property type="match status" value="1"/>
</dbReference>
<dbReference type="PROSITE" id="PS50235">
    <property type="entry name" value="USP_3"/>
    <property type="match status" value="1"/>
</dbReference>
<feature type="domain" description="USP" evidence="7">
    <location>
        <begin position="167"/>
        <end position="468"/>
    </location>
</feature>
<dbReference type="InterPro" id="IPR001607">
    <property type="entry name" value="Znf_UBP"/>
</dbReference>
<dbReference type="GO" id="GO:0008270">
    <property type="term" value="F:zinc ion binding"/>
    <property type="evidence" value="ECO:0007669"/>
    <property type="project" value="UniProtKB-KW"/>
</dbReference>
<feature type="compositionally biased region" description="Low complexity" evidence="6">
    <location>
        <begin position="488"/>
        <end position="498"/>
    </location>
</feature>
<keyword evidence="5" id="KW-0833">Ubl conjugation pathway</keyword>
<dbReference type="InterPro" id="IPR001394">
    <property type="entry name" value="Peptidase_C19_UCH"/>
</dbReference>
<dbReference type="PROSITE" id="PS00973">
    <property type="entry name" value="USP_2"/>
    <property type="match status" value="1"/>
</dbReference>
<dbReference type="GO" id="GO:0016579">
    <property type="term" value="P:protein deubiquitination"/>
    <property type="evidence" value="ECO:0007669"/>
    <property type="project" value="InterPro"/>
</dbReference>
<evidence type="ECO:0000256" key="4">
    <source>
        <dbReference type="PROSITE-ProRule" id="PRU00502"/>
    </source>
</evidence>
<comment type="caution">
    <text evidence="9">The sequence shown here is derived from an EMBL/GenBank/DDBJ whole genome shotgun (WGS) entry which is preliminary data.</text>
</comment>
<protein>
    <recommendedName>
        <fullName evidence="5">Ubiquitin carboxyl-terminal hydrolase</fullName>
        <ecNumber evidence="5">3.4.19.12</ecNumber>
    </recommendedName>
</protein>
<feature type="domain" description="UBP-type" evidence="8">
    <location>
        <begin position="3"/>
        <end position="136"/>
    </location>
</feature>
<keyword evidence="5" id="KW-0645">Protease</keyword>
<evidence type="ECO:0000256" key="2">
    <source>
        <dbReference type="ARBA" id="ARBA00022771"/>
    </source>
</evidence>
<dbReference type="Gene3D" id="3.90.70.10">
    <property type="entry name" value="Cysteine proteinases"/>
    <property type="match status" value="1"/>
</dbReference>
<comment type="similarity">
    <text evidence="5">Belongs to the peptidase C19 family.</text>
</comment>
<dbReference type="Gene3D" id="3.30.40.10">
    <property type="entry name" value="Zinc/RING finger domain, C3HC4 (zinc finger)"/>
    <property type="match status" value="1"/>
</dbReference>
<evidence type="ECO:0000256" key="1">
    <source>
        <dbReference type="ARBA" id="ARBA00022723"/>
    </source>
</evidence>
<keyword evidence="5" id="KW-0788">Thiol protease</keyword>
<dbReference type="InterPro" id="IPR018200">
    <property type="entry name" value="USP_CS"/>
</dbReference>
<dbReference type="GO" id="GO:0006508">
    <property type="term" value="P:proteolysis"/>
    <property type="evidence" value="ECO:0007669"/>
    <property type="project" value="UniProtKB-KW"/>
</dbReference>
<dbReference type="EMBL" id="JAQMWT010000218">
    <property type="protein sequence ID" value="KAJ8607408.1"/>
    <property type="molecule type" value="Genomic_DNA"/>
</dbReference>
<evidence type="ECO:0000256" key="3">
    <source>
        <dbReference type="ARBA" id="ARBA00022833"/>
    </source>
</evidence>
<keyword evidence="10" id="KW-1185">Reference proteome</keyword>
<dbReference type="InterPro" id="IPR038765">
    <property type="entry name" value="Papain-like_cys_pep_sf"/>
</dbReference>
<comment type="catalytic activity">
    <reaction evidence="5">
        <text>Thiol-dependent hydrolysis of ester, thioester, amide, peptide and isopeptide bonds formed by the C-terminal Gly of ubiquitin (a 76-residue protein attached to proteins as an intracellular targeting signal).</text>
        <dbReference type="EC" id="3.4.19.12"/>
    </reaction>
</comment>
<sequence length="507" mass="56728">MRERCVHIQSVSGYEVSLLEARFAALRGDASRWASEAEAARRRAGPCATCGLDRLARGDDLMACLHCNYVGCWSPFRRRRGVEGRHIQWHLVRCGHAFAVHLERFEVYCQRCGDFVYDRAVPAALKEKEPERKGSHGWMTRCLEGADVPSLTAITSRPEERQHHGLRGFHNMGNTCFMSCILQVLVHSPPFQAFFLHGGHERCGESTCLACEMATIFAAVFDDDEKADDAVVPHRMLYATWKVADRLAGYEQQDAHEFLMVLLDALAKRVDAGKNRGLNFIREVFCGSLRSDVVCAACGATSSTREPFLDLSLALDDSAPLKLEECLDRFTSPEMLPETTVCEACGRTVSRSKQLTVEKLPNVLVIHLKRFDARKDRKITEHLDFPPACDLGPHLSPFRNSAATPPPKHAFTLWAVVNHSGADVARGHYTCYVHEGGKWFVCDDTKVNEVDFEEVHHSEGYILFYVRTDLARIRPSTSPAGEKKKKSPLSSSSSSSSSPRKKPRTAY</sequence>
<dbReference type="AlphaFoldDB" id="A0AAD7UKE8"/>
<keyword evidence="5" id="KW-0378">Hydrolase</keyword>
<dbReference type="InterPro" id="IPR013083">
    <property type="entry name" value="Znf_RING/FYVE/PHD"/>
</dbReference>
<gene>
    <name evidence="9" type="ORF">CTAYLR_009947</name>
</gene>
<evidence type="ECO:0000313" key="9">
    <source>
        <dbReference type="EMBL" id="KAJ8607408.1"/>
    </source>
</evidence>
<dbReference type="Pfam" id="PF00443">
    <property type="entry name" value="UCH"/>
    <property type="match status" value="1"/>
</dbReference>
<dbReference type="EC" id="3.4.19.12" evidence="5"/>
<dbReference type="InterPro" id="IPR028889">
    <property type="entry name" value="USP"/>
</dbReference>